<keyword evidence="2" id="KW-0472">Membrane</keyword>
<sequence>MILDLRSRTVEKGSKFIDGDRKTMRKVGLSISSTLIAGLLIIYCITSSNLDQAIMSEEDLSLQLANLLKNGLNSQPQNPKLSDNLQINLKLNSRNYALWTRMIRVAIGGKSKALLSYLTSNPPEKNSETYEQWEQEDLIVFSWLIQNIEPTLAGNLTEYPTAKTLWDALVVTYSSGRDKLQTFNLHVKANDIKQNDNSLEEFWITLQGIWGEIDRIDPNPMKCPEDIKTYSRLRSEQKLFQFLNALDHKYESIKREILRLEPLPSAEAAYATVCKEAAHQNILGATSHDTQGIAAGLVATEIEGAGLVTKGHRRSEGRRNGPTNKEDKTHLKCDHCGMMKHTKEQCFRLVGYPDWWADGHKKGTKNLGSEKGKPTADDNSTDRKKSHWIWGGGSSKAS</sequence>
<feature type="region of interest" description="Disordered" evidence="1">
    <location>
        <begin position="361"/>
        <end position="398"/>
    </location>
</feature>
<comment type="caution">
    <text evidence="3">The sequence shown here is derived from an EMBL/GenBank/DDBJ whole genome shotgun (WGS) entry which is preliminary data.</text>
</comment>
<evidence type="ECO:0000256" key="2">
    <source>
        <dbReference type="SAM" id="Phobius"/>
    </source>
</evidence>
<feature type="transmembrane region" description="Helical" evidence="2">
    <location>
        <begin position="27"/>
        <end position="48"/>
    </location>
</feature>
<dbReference type="EMBL" id="JARYMX010000007">
    <property type="protein sequence ID" value="KAJ9542006.1"/>
    <property type="molecule type" value="Genomic_DNA"/>
</dbReference>
<gene>
    <name evidence="3" type="ORF">OSB04_028512</name>
</gene>
<dbReference type="PANTHER" id="PTHR34222:SF43">
    <property type="entry name" value="RETROTRANSPOSON GAG DOMAIN-CONTAINING PROTEIN"/>
    <property type="match status" value="1"/>
</dbReference>
<dbReference type="PANTHER" id="PTHR34222">
    <property type="entry name" value="GAG_PRE-INTEGRS DOMAIN-CONTAINING PROTEIN"/>
    <property type="match status" value="1"/>
</dbReference>
<proteinExistence type="predicted"/>
<evidence type="ECO:0000313" key="3">
    <source>
        <dbReference type="EMBL" id="KAJ9542006.1"/>
    </source>
</evidence>
<reference evidence="3" key="1">
    <citation type="submission" date="2023-03" db="EMBL/GenBank/DDBJ databases">
        <title>Chromosome-scale reference genome and RAD-based genetic map of yellow starthistle (Centaurea solstitialis) reveal putative structural variation and QTLs associated with invader traits.</title>
        <authorList>
            <person name="Reatini B."/>
            <person name="Cang F.A."/>
            <person name="Jiang Q."/>
            <person name="Mckibben M.T.W."/>
            <person name="Barker M.S."/>
            <person name="Rieseberg L.H."/>
            <person name="Dlugosch K.M."/>
        </authorList>
    </citation>
    <scope>NUCLEOTIDE SEQUENCE</scope>
    <source>
        <strain evidence="3">CAN-66</strain>
        <tissue evidence="3">Leaf</tissue>
    </source>
</reference>
<dbReference type="AlphaFoldDB" id="A0AA38SSS8"/>
<dbReference type="Proteomes" id="UP001172457">
    <property type="component" value="Chromosome 7"/>
</dbReference>
<name>A0AA38SSS8_9ASTR</name>
<evidence type="ECO:0008006" key="5">
    <source>
        <dbReference type="Google" id="ProtNLM"/>
    </source>
</evidence>
<evidence type="ECO:0000313" key="4">
    <source>
        <dbReference type="Proteomes" id="UP001172457"/>
    </source>
</evidence>
<feature type="region of interest" description="Disordered" evidence="1">
    <location>
        <begin position="309"/>
        <end position="329"/>
    </location>
</feature>
<keyword evidence="2" id="KW-0812">Transmembrane</keyword>
<feature type="compositionally biased region" description="Basic and acidic residues" evidence="1">
    <location>
        <begin position="368"/>
        <end position="383"/>
    </location>
</feature>
<organism evidence="3 4">
    <name type="scientific">Centaurea solstitialis</name>
    <name type="common">yellow star-thistle</name>
    <dbReference type="NCBI Taxonomy" id="347529"/>
    <lineage>
        <taxon>Eukaryota</taxon>
        <taxon>Viridiplantae</taxon>
        <taxon>Streptophyta</taxon>
        <taxon>Embryophyta</taxon>
        <taxon>Tracheophyta</taxon>
        <taxon>Spermatophyta</taxon>
        <taxon>Magnoliopsida</taxon>
        <taxon>eudicotyledons</taxon>
        <taxon>Gunneridae</taxon>
        <taxon>Pentapetalae</taxon>
        <taxon>asterids</taxon>
        <taxon>campanulids</taxon>
        <taxon>Asterales</taxon>
        <taxon>Asteraceae</taxon>
        <taxon>Carduoideae</taxon>
        <taxon>Cardueae</taxon>
        <taxon>Centaureinae</taxon>
        <taxon>Centaurea</taxon>
    </lineage>
</organism>
<protein>
    <recommendedName>
        <fullName evidence="5">Retrotransposon Copia-like N-terminal domain-containing protein</fullName>
    </recommendedName>
</protein>
<evidence type="ECO:0000256" key="1">
    <source>
        <dbReference type="SAM" id="MobiDB-lite"/>
    </source>
</evidence>
<accession>A0AA38SSS8</accession>
<keyword evidence="2" id="KW-1133">Transmembrane helix</keyword>
<keyword evidence="4" id="KW-1185">Reference proteome</keyword>